<dbReference type="InterPro" id="IPR015946">
    <property type="entry name" value="KH_dom-like_a/b"/>
</dbReference>
<keyword evidence="2" id="KW-0732">Signal</keyword>
<evidence type="ECO:0008006" key="4">
    <source>
        <dbReference type="Google" id="ProtNLM"/>
    </source>
</evidence>
<gene>
    <name evidence="3" type="ORF">CDEB00056_LOCUS20655</name>
</gene>
<feature type="region of interest" description="Disordered" evidence="1">
    <location>
        <begin position="251"/>
        <end position="282"/>
    </location>
</feature>
<dbReference type="SUPFAM" id="SSF89919">
    <property type="entry name" value="Ribosome-binding factor A, RbfA"/>
    <property type="match status" value="1"/>
</dbReference>
<accession>A0A7S3VER5</accession>
<dbReference type="AlphaFoldDB" id="A0A7S3VER5"/>
<dbReference type="EMBL" id="HBIO01026913">
    <property type="protein sequence ID" value="CAE0475802.1"/>
    <property type="molecule type" value="Transcribed_RNA"/>
</dbReference>
<feature type="region of interest" description="Disordered" evidence="1">
    <location>
        <begin position="129"/>
        <end position="154"/>
    </location>
</feature>
<feature type="compositionally biased region" description="Acidic residues" evidence="1">
    <location>
        <begin position="251"/>
        <end position="273"/>
    </location>
</feature>
<sequence length="282" mass="32168">MISTKLATIIFAILGCILSLSSKTNAFSIANHSNNQRTLSVTMEPLQMAYGRSTPISSRDRSKRQERVGHVVRTEIASIVQLGHQIKYSHGNIDDDLRRRINVVSADVSPDLRQARITVSIIKPTKCRVLEGEEDDEEEEEEDEEDFDEDFDEPKQVFTMNNSGDAVMDRRRAYSWLVKNTKQIRHALSQRLKHMKTIPDLTFVQADVGAAVDVMNLIEKVSAGDYKRESLGKFGDEGDELPANMYLESELEGDGWIDDDDDDWDDDDEEEEIVLEKDKKWK</sequence>
<organism evidence="3">
    <name type="scientific">Chaetoceros debilis</name>
    <dbReference type="NCBI Taxonomy" id="122233"/>
    <lineage>
        <taxon>Eukaryota</taxon>
        <taxon>Sar</taxon>
        <taxon>Stramenopiles</taxon>
        <taxon>Ochrophyta</taxon>
        <taxon>Bacillariophyta</taxon>
        <taxon>Coscinodiscophyceae</taxon>
        <taxon>Chaetocerotophycidae</taxon>
        <taxon>Chaetocerotales</taxon>
        <taxon>Chaetocerotaceae</taxon>
        <taxon>Chaetoceros</taxon>
    </lineage>
</organism>
<evidence type="ECO:0000313" key="3">
    <source>
        <dbReference type="EMBL" id="CAE0475802.1"/>
    </source>
</evidence>
<feature type="signal peptide" evidence="2">
    <location>
        <begin position="1"/>
        <end position="26"/>
    </location>
</feature>
<reference evidence="3" key="1">
    <citation type="submission" date="2021-01" db="EMBL/GenBank/DDBJ databases">
        <authorList>
            <person name="Corre E."/>
            <person name="Pelletier E."/>
            <person name="Niang G."/>
            <person name="Scheremetjew M."/>
            <person name="Finn R."/>
            <person name="Kale V."/>
            <person name="Holt S."/>
            <person name="Cochrane G."/>
            <person name="Meng A."/>
            <person name="Brown T."/>
            <person name="Cohen L."/>
        </authorList>
    </citation>
    <scope>NUCLEOTIDE SEQUENCE</scope>
    <source>
        <strain evidence="3">MM31A-1</strain>
    </source>
</reference>
<name>A0A7S3VER5_9STRA</name>
<dbReference type="InterPro" id="IPR023799">
    <property type="entry name" value="RbfA_dom_sf"/>
</dbReference>
<dbReference type="Gene3D" id="3.30.300.20">
    <property type="match status" value="1"/>
</dbReference>
<proteinExistence type="predicted"/>
<protein>
    <recommendedName>
        <fullName evidence="4">Ribosome-binding factor A</fullName>
    </recommendedName>
</protein>
<evidence type="ECO:0000256" key="1">
    <source>
        <dbReference type="SAM" id="MobiDB-lite"/>
    </source>
</evidence>
<evidence type="ECO:0000256" key="2">
    <source>
        <dbReference type="SAM" id="SignalP"/>
    </source>
</evidence>
<dbReference type="PROSITE" id="PS51257">
    <property type="entry name" value="PROKAR_LIPOPROTEIN"/>
    <property type="match status" value="1"/>
</dbReference>
<feature type="compositionally biased region" description="Acidic residues" evidence="1">
    <location>
        <begin position="132"/>
        <end position="152"/>
    </location>
</feature>
<feature type="chain" id="PRO_5030733321" description="Ribosome-binding factor A" evidence="2">
    <location>
        <begin position="27"/>
        <end position="282"/>
    </location>
</feature>